<evidence type="ECO:0000313" key="2">
    <source>
        <dbReference type="Proteomes" id="UP000316437"/>
    </source>
</evidence>
<dbReference type="Proteomes" id="UP000316437">
    <property type="component" value="Unassembled WGS sequence"/>
</dbReference>
<comment type="caution">
    <text evidence="1">The sequence shown here is derived from an EMBL/GenBank/DDBJ whole genome shotgun (WGS) entry which is preliminary data.</text>
</comment>
<accession>A0A543EKX6</accession>
<dbReference type="AlphaFoldDB" id="A0A543EKX6"/>
<evidence type="ECO:0000313" key="1">
    <source>
        <dbReference type="EMBL" id="TQM22237.1"/>
    </source>
</evidence>
<proteinExistence type="predicted"/>
<sequence>MKNFYFITGFKEYKAVINRISNIASLNRFLIDSGFARIAKDGNFAFTVITLEIKMLPHNPL</sequence>
<dbReference type="EMBL" id="VFPD01000001">
    <property type="protein sequence ID" value="TQM22237.1"/>
    <property type="molecule type" value="Genomic_DNA"/>
</dbReference>
<name>A0A543EKX6_9FLAO</name>
<keyword evidence="2" id="KW-1185">Reference proteome</keyword>
<reference evidence="1 2" key="1">
    <citation type="submission" date="2019-06" db="EMBL/GenBank/DDBJ databases">
        <title>Sorghum-associated microbial communities from plants grown in Nebraska, USA.</title>
        <authorList>
            <person name="Schachtman D."/>
        </authorList>
    </citation>
    <scope>NUCLEOTIDE SEQUENCE [LARGE SCALE GENOMIC DNA]</scope>
    <source>
        <strain evidence="1 2">110</strain>
    </source>
</reference>
<protein>
    <submittedName>
        <fullName evidence="1">Uncharacterized protein</fullName>
    </submittedName>
</protein>
<organism evidence="1 2">
    <name type="scientific">Chryseobacterium aquifrigidense</name>
    <dbReference type="NCBI Taxonomy" id="558021"/>
    <lineage>
        <taxon>Bacteria</taxon>
        <taxon>Pseudomonadati</taxon>
        <taxon>Bacteroidota</taxon>
        <taxon>Flavobacteriia</taxon>
        <taxon>Flavobacteriales</taxon>
        <taxon>Weeksellaceae</taxon>
        <taxon>Chryseobacterium group</taxon>
        <taxon>Chryseobacterium</taxon>
    </lineage>
</organism>
<gene>
    <name evidence="1" type="ORF">FB551_1946</name>
</gene>